<comment type="cofactor">
    <cofactor evidence="1 8">
        <name>FAD</name>
        <dbReference type="ChEBI" id="CHEBI:57692"/>
    </cofactor>
</comment>
<dbReference type="AlphaFoldDB" id="N9V549"/>
<dbReference type="EC" id="1.3.8.11" evidence="6"/>
<feature type="compositionally biased region" description="Low complexity" evidence="9">
    <location>
        <begin position="378"/>
        <end position="389"/>
    </location>
</feature>
<evidence type="ECO:0000256" key="5">
    <source>
        <dbReference type="ARBA" id="ARBA00023002"/>
    </source>
</evidence>
<evidence type="ECO:0000256" key="2">
    <source>
        <dbReference type="ARBA" id="ARBA00009347"/>
    </source>
</evidence>
<dbReference type="GO" id="GO:0003995">
    <property type="term" value="F:acyl-CoA dehydrogenase activity"/>
    <property type="evidence" value="ECO:0007669"/>
    <property type="project" value="InterPro"/>
</dbReference>
<evidence type="ECO:0000259" key="12">
    <source>
        <dbReference type="Pfam" id="PF02771"/>
    </source>
</evidence>
<keyword evidence="5 8" id="KW-0560">Oxidoreductase</keyword>
<dbReference type="EMBL" id="APVG01000074">
    <property type="protein sequence ID" value="ENY70467.1"/>
    <property type="molecule type" value="Genomic_DNA"/>
</dbReference>
<reference evidence="13 14" key="1">
    <citation type="journal article" date="2013" name="Genome Announc.">
        <title>Draft Genome Sequence of the Aeromonas diversa Type Strain.</title>
        <authorList>
            <person name="Farfan M."/>
            <person name="Spataro N."/>
            <person name="Sanglas A."/>
            <person name="Albarral V."/>
            <person name="Loren J.G."/>
            <person name="Bosch E."/>
            <person name="Fuste M.C."/>
        </authorList>
    </citation>
    <scope>NUCLEOTIDE SEQUENCE [LARGE SCALE GENOMIC DNA]</scope>
    <source>
        <strain evidence="13 14">2478-85</strain>
    </source>
</reference>
<evidence type="ECO:0000256" key="6">
    <source>
        <dbReference type="ARBA" id="ARBA00066361"/>
    </source>
</evidence>
<evidence type="ECO:0000256" key="8">
    <source>
        <dbReference type="RuleBase" id="RU362125"/>
    </source>
</evidence>
<dbReference type="PANTHER" id="PTHR43831:SF1">
    <property type="entry name" value="ISOBUTYRYL-COA DEHYDROGENASE, MITOCHONDRIAL"/>
    <property type="match status" value="1"/>
</dbReference>
<evidence type="ECO:0000256" key="7">
    <source>
        <dbReference type="ARBA" id="ARBA00067292"/>
    </source>
</evidence>
<evidence type="ECO:0000259" key="11">
    <source>
        <dbReference type="Pfam" id="PF02770"/>
    </source>
</evidence>
<proteinExistence type="inferred from homology"/>
<feature type="domain" description="Acyl-CoA dehydrogenase/oxidase C-terminal" evidence="10">
    <location>
        <begin position="227"/>
        <end position="352"/>
    </location>
</feature>
<evidence type="ECO:0000313" key="13">
    <source>
        <dbReference type="EMBL" id="ENY70467.1"/>
    </source>
</evidence>
<dbReference type="FunFam" id="1.20.140.10:FF:000001">
    <property type="entry name" value="Acyl-CoA dehydrogenase"/>
    <property type="match status" value="1"/>
</dbReference>
<evidence type="ECO:0000256" key="1">
    <source>
        <dbReference type="ARBA" id="ARBA00001974"/>
    </source>
</evidence>
<dbReference type="Proteomes" id="UP000023775">
    <property type="component" value="Unassembled WGS sequence"/>
</dbReference>
<dbReference type="InterPro" id="IPR052547">
    <property type="entry name" value="Mito_Isobutyryl-CoADH"/>
</dbReference>
<dbReference type="InterPro" id="IPR036250">
    <property type="entry name" value="AcylCo_DH-like_C"/>
</dbReference>
<dbReference type="PANTHER" id="PTHR43831">
    <property type="entry name" value="ISOBUTYRYL-COA DEHYDROGENASE"/>
    <property type="match status" value="1"/>
</dbReference>
<keyword evidence="4 8" id="KW-0274">FAD</keyword>
<evidence type="ECO:0000256" key="3">
    <source>
        <dbReference type="ARBA" id="ARBA00022630"/>
    </source>
</evidence>
<comment type="caution">
    <text evidence="13">The sequence shown here is derived from an EMBL/GenBank/DDBJ whole genome shotgun (WGS) entry which is preliminary data.</text>
</comment>
<dbReference type="Gene3D" id="1.10.540.10">
    <property type="entry name" value="Acyl-CoA dehydrogenase/oxidase, N-terminal domain"/>
    <property type="match status" value="1"/>
</dbReference>
<dbReference type="eggNOG" id="COG1960">
    <property type="taxonomic scope" value="Bacteria"/>
</dbReference>
<dbReference type="FunFam" id="2.40.110.10:FF:000009">
    <property type="entry name" value="Acyl-CoA dehydrogenase"/>
    <property type="match status" value="1"/>
</dbReference>
<dbReference type="PIRSF" id="PIRSF016578">
    <property type="entry name" value="HsaA"/>
    <property type="match status" value="1"/>
</dbReference>
<evidence type="ECO:0000256" key="9">
    <source>
        <dbReference type="SAM" id="MobiDB-lite"/>
    </source>
</evidence>
<evidence type="ECO:0000313" key="14">
    <source>
        <dbReference type="Proteomes" id="UP000023775"/>
    </source>
</evidence>
<dbReference type="Pfam" id="PF02771">
    <property type="entry name" value="Acyl-CoA_dh_N"/>
    <property type="match status" value="1"/>
</dbReference>
<dbReference type="PATRIC" id="fig|1268237.3.peg.3567"/>
<dbReference type="InterPro" id="IPR006089">
    <property type="entry name" value="Acyl-CoA_DH_CS"/>
</dbReference>
<gene>
    <name evidence="13" type="ORF">G114_18191</name>
</gene>
<dbReference type="InterPro" id="IPR013786">
    <property type="entry name" value="AcylCoA_DH/ox_N"/>
</dbReference>
<evidence type="ECO:0000256" key="4">
    <source>
        <dbReference type="ARBA" id="ARBA00022827"/>
    </source>
</evidence>
<dbReference type="GO" id="GO:0050660">
    <property type="term" value="F:flavin adenine dinucleotide binding"/>
    <property type="evidence" value="ECO:0007669"/>
    <property type="project" value="InterPro"/>
</dbReference>
<accession>N9V549</accession>
<keyword evidence="3 8" id="KW-0285">Flavoprotein</keyword>
<dbReference type="InterPro" id="IPR009100">
    <property type="entry name" value="AcylCoA_DH/oxidase_NM_dom_sf"/>
</dbReference>
<dbReference type="InterPro" id="IPR037069">
    <property type="entry name" value="AcylCoA_DH/ox_N_sf"/>
</dbReference>
<name>N9V549_9GAMM</name>
<dbReference type="Gene3D" id="1.20.140.10">
    <property type="entry name" value="Butyryl-CoA Dehydrogenase, subunit A, domain 3"/>
    <property type="match status" value="1"/>
</dbReference>
<dbReference type="Pfam" id="PF02770">
    <property type="entry name" value="Acyl-CoA_dh_M"/>
    <property type="match status" value="1"/>
</dbReference>
<keyword evidence="14" id="KW-1185">Reference proteome</keyword>
<dbReference type="SUPFAM" id="SSF47203">
    <property type="entry name" value="Acyl-CoA dehydrogenase C-terminal domain-like"/>
    <property type="match status" value="1"/>
</dbReference>
<dbReference type="InterPro" id="IPR006091">
    <property type="entry name" value="Acyl-CoA_Oxase/DH_mid-dom"/>
</dbReference>
<comment type="similarity">
    <text evidence="2 8">Belongs to the acyl-CoA dehydrogenase family.</text>
</comment>
<dbReference type="Pfam" id="PF00441">
    <property type="entry name" value="Acyl-CoA_dh_1"/>
    <property type="match status" value="1"/>
</dbReference>
<sequence length="389" mass="41504">MDFRPTEDQNAFIAAAAAFSEEALAPHAARWDREHEFPIETIKGAAELGFCGLYTTPDHGGLGLPRLDASLIFEQLAMGCTSTTAYLTIHNMVSWMLGQWLPEATAAAWVPRLASGELLGSYCLTEPGAGSDAAALKTRAVREGEEYLIDGSKVFISGAGSTDVLVVMARTGGPGAGGISAFMVPAETRGVRYGKAEEKLGWNSQPTREVIFEGVRVPAAFRLGQEGEGFKFAMQALDGGRINIATCSVGTAQRALDDALAYVKEREQFGHPISEFQSVQFRLADMATELAAARLLVRQAAARLDAQAPDKSAWCAMAKRFATDIGFKICDEALQLFGGYGYTRDYPPRALPARYPGAPHSGGNQRGDAPHHCPPPAQRAGAQPGVNAP</sequence>
<dbReference type="Gene3D" id="2.40.110.10">
    <property type="entry name" value="Butyryl-CoA Dehydrogenase, subunit A, domain 2"/>
    <property type="match status" value="1"/>
</dbReference>
<dbReference type="SUPFAM" id="SSF56645">
    <property type="entry name" value="Acyl-CoA dehydrogenase NM domain-like"/>
    <property type="match status" value="1"/>
</dbReference>
<protein>
    <recommendedName>
        <fullName evidence="7">Cyclohexane-1-carbonyl-CoA dehydrogenase</fullName>
        <ecNumber evidence="6">1.3.8.11</ecNumber>
    </recommendedName>
</protein>
<feature type="domain" description="Acyl-CoA dehydrogenase/oxidase N-terminal" evidence="12">
    <location>
        <begin position="6"/>
        <end position="117"/>
    </location>
</feature>
<organism evidence="13 14">
    <name type="scientific">Aeromonas diversa CDC 2478-85</name>
    <dbReference type="NCBI Taxonomy" id="1268237"/>
    <lineage>
        <taxon>Bacteria</taxon>
        <taxon>Pseudomonadati</taxon>
        <taxon>Pseudomonadota</taxon>
        <taxon>Gammaproteobacteria</taxon>
        <taxon>Aeromonadales</taxon>
        <taxon>Aeromonadaceae</taxon>
        <taxon>Aeromonas</taxon>
    </lineage>
</organism>
<evidence type="ECO:0000259" key="10">
    <source>
        <dbReference type="Pfam" id="PF00441"/>
    </source>
</evidence>
<dbReference type="PROSITE" id="PS00072">
    <property type="entry name" value="ACYL_COA_DH_1"/>
    <property type="match status" value="1"/>
</dbReference>
<feature type="region of interest" description="Disordered" evidence="9">
    <location>
        <begin position="351"/>
        <end position="389"/>
    </location>
</feature>
<feature type="domain" description="Acyl-CoA oxidase/dehydrogenase middle" evidence="11">
    <location>
        <begin position="122"/>
        <end position="215"/>
    </location>
</feature>
<dbReference type="InterPro" id="IPR009075">
    <property type="entry name" value="AcylCo_DH/oxidase_C"/>
</dbReference>
<dbReference type="InterPro" id="IPR046373">
    <property type="entry name" value="Acyl-CoA_Oxase/DH_mid-dom_sf"/>
</dbReference>